<keyword evidence="3" id="KW-0235">DNA replication</keyword>
<comment type="similarity">
    <text evidence="2">Belongs to the ORC6 family.</text>
</comment>
<feature type="domain" description="ORC6 first cyclin-like" evidence="7">
    <location>
        <begin position="19"/>
        <end position="94"/>
    </location>
</feature>
<protein>
    <recommendedName>
        <fullName evidence="7">ORC6 first cyclin-like domain-containing protein</fullName>
    </recommendedName>
</protein>
<proteinExistence type="inferred from homology"/>
<evidence type="ECO:0000256" key="6">
    <source>
        <dbReference type="SAM" id="MobiDB-lite"/>
    </source>
</evidence>
<reference evidence="8 9" key="2">
    <citation type="journal article" date="2012" name="PLoS Pathog.">
        <title>Diverse lifestyles and strategies of plant pathogenesis encoded in the genomes of eighteen Dothideomycetes fungi.</title>
        <authorList>
            <person name="Ohm R.A."/>
            <person name="Feau N."/>
            <person name="Henrissat B."/>
            <person name="Schoch C.L."/>
            <person name="Horwitz B.A."/>
            <person name="Barry K.W."/>
            <person name="Condon B.J."/>
            <person name="Copeland A.C."/>
            <person name="Dhillon B."/>
            <person name="Glaser F."/>
            <person name="Hesse C.N."/>
            <person name="Kosti I."/>
            <person name="LaButti K."/>
            <person name="Lindquist E.A."/>
            <person name="Lucas S."/>
            <person name="Salamov A.A."/>
            <person name="Bradshaw R.E."/>
            <person name="Ciuffetti L."/>
            <person name="Hamelin R.C."/>
            <person name="Kema G.H.J."/>
            <person name="Lawrence C."/>
            <person name="Scott J.A."/>
            <person name="Spatafora J.W."/>
            <person name="Turgeon B.G."/>
            <person name="de Wit P.J.G.M."/>
            <person name="Zhong S."/>
            <person name="Goodwin S.B."/>
            <person name="Grigoriev I.V."/>
        </authorList>
    </citation>
    <scope>NUCLEOTIDE SEQUENCE [LARGE SCALE GENOMIC DNA]</scope>
    <source>
        <strain evidence="9">NZE10 / CBS 128990</strain>
    </source>
</reference>
<dbReference type="AlphaFoldDB" id="M2YMD4"/>
<evidence type="ECO:0000256" key="1">
    <source>
        <dbReference type="ARBA" id="ARBA00004123"/>
    </source>
</evidence>
<dbReference type="OrthoDB" id="5367324at2759"/>
<sequence>MPTPVELALAGLLPTVAFLPPELIALASSLLSQSRAKAASLKPEEEIGRTYACAHIACNRSAKRLDLEVGKPAPPVKPRVYDKLYKYLDSALTTTRQQNAPRTPQMNKVKDVPASAGKSSKRKHNEAEQDDDVPGFAMPMVRAVCKAGGIPAAVPHVMVGAAAAVREIVSRASKSKNDLPSKRRRKTPQSANGVALSKWPALIAALYGFTAARMRSISAEDDEYDMLRKTATEVVKKYCEENSETLPSEVTTGSNKLDSNIKFYALEAEDCGWLEMDWYHNIPEGGCEGQDESEVPESDLLVDDEDEVGRAGLLPGLATMFQPAIDWLSDERRADFAQWKKGIMKEISAIEAKV</sequence>
<dbReference type="InterPro" id="IPR008721">
    <property type="entry name" value="ORC6_cyclin_first"/>
</dbReference>
<dbReference type="GO" id="GO:0005664">
    <property type="term" value="C:nuclear origin of replication recognition complex"/>
    <property type="evidence" value="ECO:0007669"/>
    <property type="project" value="InterPro"/>
</dbReference>
<evidence type="ECO:0000259" key="7">
    <source>
        <dbReference type="Pfam" id="PF05460"/>
    </source>
</evidence>
<dbReference type="Proteomes" id="UP000016933">
    <property type="component" value="Unassembled WGS sequence"/>
</dbReference>
<keyword evidence="9" id="KW-1185">Reference proteome</keyword>
<dbReference type="GO" id="GO:0003677">
    <property type="term" value="F:DNA binding"/>
    <property type="evidence" value="ECO:0007669"/>
    <property type="project" value="UniProtKB-KW"/>
</dbReference>
<comment type="subcellular location">
    <subcellularLocation>
        <location evidence="1">Nucleus</location>
    </subcellularLocation>
</comment>
<evidence type="ECO:0000256" key="2">
    <source>
        <dbReference type="ARBA" id="ARBA00010840"/>
    </source>
</evidence>
<evidence type="ECO:0000313" key="9">
    <source>
        <dbReference type="Proteomes" id="UP000016933"/>
    </source>
</evidence>
<dbReference type="Pfam" id="PF05460">
    <property type="entry name" value="ORC6"/>
    <property type="match status" value="1"/>
</dbReference>
<evidence type="ECO:0000256" key="3">
    <source>
        <dbReference type="ARBA" id="ARBA00022705"/>
    </source>
</evidence>
<dbReference type="HOGENOM" id="CLU_045412_0_0_1"/>
<evidence type="ECO:0000256" key="5">
    <source>
        <dbReference type="ARBA" id="ARBA00023242"/>
    </source>
</evidence>
<dbReference type="GO" id="GO:0006260">
    <property type="term" value="P:DNA replication"/>
    <property type="evidence" value="ECO:0007669"/>
    <property type="project" value="UniProtKB-KW"/>
</dbReference>
<feature type="compositionally biased region" description="Polar residues" evidence="6">
    <location>
        <begin position="93"/>
        <end position="106"/>
    </location>
</feature>
<dbReference type="STRING" id="675120.M2YMD4"/>
<evidence type="ECO:0000256" key="4">
    <source>
        <dbReference type="ARBA" id="ARBA00023125"/>
    </source>
</evidence>
<name>M2YMD4_DOTSN</name>
<evidence type="ECO:0000313" key="8">
    <source>
        <dbReference type="EMBL" id="EME43075.1"/>
    </source>
</evidence>
<reference evidence="9" key="1">
    <citation type="journal article" date="2012" name="PLoS Genet.">
        <title>The genomes of the fungal plant pathogens Cladosporium fulvum and Dothistroma septosporum reveal adaptation to different hosts and lifestyles but also signatures of common ancestry.</title>
        <authorList>
            <person name="de Wit P.J.G.M."/>
            <person name="van der Burgt A."/>
            <person name="Oekmen B."/>
            <person name="Stergiopoulos I."/>
            <person name="Abd-Elsalam K.A."/>
            <person name="Aerts A.L."/>
            <person name="Bahkali A.H."/>
            <person name="Beenen H.G."/>
            <person name="Chettri P."/>
            <person name="Cox M.P."/>
            <person name="Datema E."/>
            <person name="de Vries R.P."/>
            <person name="Dhillon B."/>
            <person name="Ganley A.R."/>
            <person name="Griffiths S.A."/>
            <person name="Guo Y."/>
            <person name="Hamelin R.C."/>
            <person name="Henrissat B."/>
            <person name="Kabir M.S."/>
            <person name="Jashni M.K."/>
            <person name="Kema G."/>
            <person name="Klaubauf S."/>
            <person name="Lapidus A."/>
            <person name="Levasseur A."/>
            <person name="Lindquist E."/>
            <person name="Mehrabi R."/>
            <person name="Ohm R.A."/>
            <person name="Owen T.J."/>
            <person name="Salamov A."/>
            <person name="Schwelm A."/>
            <person name="Schijlen E."/>
            <person name="Sun H."/>
            <person name="van den Burg H.A."/>
            <person name="van Ham R.C.H.J."/>
            <person name="Zhang S."/>
            <person name="Goodwin S.B."/>
            <person name="Grigoriev I.V."/>
            <person name="Collemare J."/>
            <person name="Bradshaw R.E."/>
        </authorList>
    </citation>
    <scope>NUCLEOTIDE SEQUENCE [LARGE SCALE GENOMIC DNA]</scope>
    <source>
        <strain evidence="9">NZE10 / CBS 128990</strain>
    </source>
</reference>
<gene>
    <name evidence="8" type="ORF">DOTSEDRAFT_173704</name>
</gene>
<dbReference type="eggNOG" id="ENOG502SAT1">
    <property type="taxonomic scope" value="Eukaryota"/>
</dbReference>
<keyword evidence="5" id="KW-0539">Nucleus</keyword>
<feature type="region of interest" description="Disordered" evidence="6">
    <location>
        <begin position="93"/>
        <end position="133"/>
    </location>
</feature>
<accession>M2YMD4</accession>
<organism evidence="8 9">
    <name type="scientific">Dothistroma septosporum (strain NZE10 / CBS 128990)</name>
    <name type="common">Red band needle blight fungus</name>
    <name type="synonym">Mycosphaerella pini</name>
    <dbReference type="NCBI Taxonomy" id="675120"/>
    <lineage>
        <taxon>Eukaryota</taxon>
        <taxon>Fungi</taxon>
        <taxon>Dikarya</taxon>
        <taxon>Ascomycota</taxon>
        <taxon>Pezizomycotina</taxon>
        <taxon>Dothideomycetes</taxon>
        <taxon>Dothideomycetidae</taxon>
        <taxon>Mycosphaerellales</taxon>
        <taxon>Mycosphaerellaceae</taxon>
        <taxon>Dothistroma</taxon>
    </lineage>
</organism>
<dbReference type="EMBL" id="KB446540">
    <property type="protein sequence ID" value="EME43075.1"/>
    <property type="molecule type" value="Genomic_DNA"/>
</dbReference>
<dbReference type="OMA" id="PCPPRIY"/>
<keyword evidence="4" id="KW-0238">DNA-binding</keyword>